<evidence type="ECO:0000256" key="1">
    <source>
        <dbReference type="ARBA" id="ARBA00004442"/>
    </source>
</evidence>
<dbReference type="InterPro" id="IPR006664">
    <property type="entry name" value="OMP_bac"/>
</dbReference>
<evidence type="ECO:0000259" key="6">
    <source>
        <dbReference type="PROSITE" id="PS51123"/>
    </source>
</evidence>
<dbReference type="Pfam" id="PF00691">
    <property type="entry name" value="OmpA"/>
    <property type="match status" value="1"/>
</dbReference>
<dbReference type="SUPFAM" id="SSF103088">
    <property type="entry name" value="OmpA-like"/>
    <property type="match status" value="1"/>
</dbReference>
<dbReference type="PRINTS" id="PR01021">
    <property type="entry name" value="OMPADOMAIN"/>
</dbReference>
<dbReference type="PRINTS" id="PR01023">
    <property type="entry name" value="NAFLGMOTY"/>
</dbReference>
<protein>
    <submittedName>
        <fullName evidence="7">OmpA family protein</fullName>
    </submittedName>
</protein>
<evidence type="ECO:0000313" key="8">
    <source>
        <dbReference type="Proteomes" id="UP000582981"/>
    </source>
</evidence>
<dbReference type="PROSITE" id="PS51123">
    <property type="entry name" value="OMPA_2"/>
    <property type="match status" value="1"/>
</dbReference>
<reference evidence="7 8" key="1">
    <citation type="submission" date="2020-04" db="EMBL/GenBank/DDBJ databases">
        <title>Molecular characterization of pseudomonads from Agaricus bisporus reveal novel blotch 2 pathogens in Western Europe.</title>
        <authorList>
            <person name="Taparia T."/>
            <person name="Krijger M."/>
            <person name="Haynes E."/>
            <person name="Elpinstone J.G."/>
            <person name="Noble R."/>
            <person name="Van Der Wolf J."/>
        </authorList>
    </citation>
    <scope>NUCLEOTIDE SEQUENCE [LARGE SCALE GENOMIC DNA]</scope>
    <source>
        <strain evidence="7 8">F1001</strain>
    </source>
</reference>
<comment type="caution">
    <text evidence="7">The sequence shown here is derived from an EMBL/GenBank/DDBJ whole genome shotgun (WGS) entry which is preliminary data.</text>
</comment>
<dbReference type="InterPro" id="IPR006665">
    <property type="entry name" value="OmpA-like"/>
</dbReference>
<evidence type="ECO:0000313" key="7">
    <source>
        <dbReference type="EMBL" id="NWB49397.1"/>
    </source>
</evidence>
<name>A0A7Y7WHB1_9PSED</name>
<dbReference type="Gene3D" id="3.30.1330.60">
    <property type="entry name" value="OmpA-like domain"/>
    <property type="match status" value="1"/>
</dbReference>
<dbReference type="PANTHER" id="PTHR30329:SF21">
    <property type="entry name" value="LIPOPROTEIN YIAD-RELATED"/>
    <property type="match status" value="1"/>
</dbReference>
<organism evidence="7 8">
    <name type="scientific">Pseudomonas gingeri</name>
    <dbReference type="NCBI Taxonomy" id="117681"/>
    <lineage>
        <taxon>Bacteria</taxon>
        <taxon>Pseudomonadati</taxon>
        <taxon>Pseudomonadota</taxon>
        <taxon>Gammaproteobacteria</taxon>
        <taxon>Pseudomonadales</taxon>
        <taxon>Pseudomonadaceae</taxon>
        <taxon>Pseudomonas</taxon>
    </lineage>
</organism>
<evidence type="ECO:0000256" key="2">
    <source>
        <dbReference type="ARBA" id="ARBA00023136"/>
    </source>
</evidence>
<accession>A0A7Y7WHB1</accession>
<dbReference type="InterPro" id="IPR050330">
    <property type="entry name" value="Bact_OuterMem_StrucFunc"/>
</dbReference>
<feature type="domain" description="OmpA-like" evidence="6">
    <location>
        <begin position="131"/>
        <end position="248"/>
    </location>
</feature>
<dbReference type="EMBL" id="JACAPU010000027">
    <property type="protein sequence ID" value="NWB49397.1"/>
    <property type="molecule type" value="Genomic_DNA"/>
</dbReference>
<keyword evidence="3" id="KW-0998">Cell outer membrane</keyword>
<feature type="region of interest" description="Disordered" evidence="5">
    <location>
        <begin position="222"/>
        <end position="257"/>
    </location>
</feature>
<evidence type="ECO:0000256" key="5">
    <source>
        <dbReference type="SAM" id="MobiDB-lite"/>
    </source>
</evidence>
<proteinExistence type="predicted"/>
<dbReference type="RefSeq" id="WP_100943914.1">
    <property type="nucleotide sequence ID" value="NZ_JACAPU010000027.1"/>
</dbReference>
<dbReference type="InterPro" id="IPR036737">
    <property type="entry name" value="OmpA-like_sf"/>
</dbReference>
<dbReference type="CDD" id="cd07185">
    <property type="entry name" value="OmpA_C-like"/>
    <property type="match status" value="1"/>
</dbReference>
<dbReference type="AlphaFoldDB" id="A0A7Y7WHB1"/>
<keyword evidence="2 4" id="KW-0472">Membrane</keyword>
<dbReference type="PANTHER" id="PTHR30329">
    <property type="entry name" value="STATOR ELEMENT OF FLAGELLAR MOTOR COMPLEX"/>
    <property type="match status" value="1"/>
</dbReference>
<dbReference type="Proteomes" id="UP000582981">
    <property type="component" value="Unassembled WGS sequence"/>
</dbReference>
<feature type="compositionally biased region" description="Polar residues" evidence="5">
    <location>
        <begin position="227"/>
        <end position="237"/>
    </location>
</feature>
<comment type="subcellular location">
    <subcellularLocation>
        <location evidence="1">Cell outer membrane</location>
    </subcellularLocation>
</comment>
<evidence type="ECO:0000256" key="3">
    <source>
        <dbReference type="ARBA" id="ARBA00023237"/>
    </source>
</evidence>
<gene>
    <name evidence="7" type="ORF">HX829_23210</name>
</gene>
<evidence type="ECO:0000256" key="4">
    <source>
        <dbReference type="PROSITE-ProRule" id="PRU00473"/>
    </source>
</evidence>
<sequence length="257" mass="27159">MARSKKWWWGLPLLALLWLAALWITTPEVEQDLQTRVGSAIDSAPVAVAGRDVTLPNATSKTRDTAGQTYGVRQVIGTLGDEPVTPPDSDIGSPPEVVPPAPAAPTTGVVEEPQANAQNSTGVIDAKACEQQFDAALNQYKVLFDTAQDILSPASQTALDALVTTAKQCPDEQFEVDGYTDNTGNAAFNLGLSKRRAEAVVTYLAKHGVTAQHLKAAGFGEADPVASNDTPQGQAQNRRIEIKVSDDNAVTAPTDAK</sequence>
<dbReference type="GO" id="GO:0009279">
    <property type="term" value="C:cell outer membrane"/>
    <property type="evidence" value="ECO:0007669"/>
    <property type="project" value="UniProtKB-SubCell"/>
</dbReference>